<evidence type="ECO:0000313" key="1">
    <source>
        <dbReference type="EMBL" id="MST79909.1"/>
    </source>
</evidence>
<reference evidence="1 2" key="1">
    <citation type="submission" date="2019-08" db="EMBL/GenBank/DDBJ databases">
        <title>In-depth cultivation of the pig gut microbiome towards novel bacterial diversity and tailored functional studies.</title>
        <authorList>
            <person name="Wylensek D."/>
            <person name="Hitch T.C.A."/>
            <person name="Clavel T."/>
        </authorList>
    </citation>
    <scope>NUCLEOTIDE SEQUENCE [LARGE SCALE GENOMIC DNA]</scope>
    <source>
        <strain evidence="1 2">WCA-470BD-2E</strain>
    </source>
</reference>
<name>A0A844FNL7_9LACO</name>
<evidence type="ECO:0000313" key="2">
    <source>
        <dbReference type="Proteomes" id="UP000452141"/>
    </source>
</evidence>
<sequence length="112" mass="12768">MAGITQLRELNERISQFCEGCPPRPIAFAYGLRLALHLDEDARNDIVYSTLADGLDLCAPEYDDIGTDPYDLVEGVRVLMCQPYDATIEDLIDAMEIYIKQLEFNETNVTYW</sequence>
<dbReference type="EMBL" id="VUMW01000012">
    <property type="protein sequence ID" value="MST79909.1"/>
    <property type="molecule type" value="Genomic_DNA"/>
</dbReference>
<protein>
    <submittedName>
        <fullName evidence="1">Uncharacterized protein</fullName>
    </submittedName>
</protein>
<gene>
    <name evidence="1" type="ORF">FYJ61_05435</name>
</gene>
<accession>A0A844FNL7</accession>
<dbReference type="RefSeq" id="WP_009558755.1">
    <property type="nucleotide sequence ID" value="NZ_VUMW01000012.1"/>
</dbReference>
<dbReference type="Proteomes" id="UP000452141">
    <property type="component" value="Unassembled WGS sequence"/>
</dbReference>
<proteinExistence type="predicted"/>
<organism evidence="1 2">
    <name type="scientific">Lactobacillus equicursoris</name>
    <dbReference type="NCBI Taxonomy" id="420645"/>
    <lineage>
        <taxon>Bacteria</taxon>
        <taxon>Bacillati</taxon>
        <taxon>Bacillota</taxon>
        <taxon>Bacilli</taxon>
        <taxon>Lactobacillales</taxon>
        <taxon>Lactobacillaceae</taxon>
        <taxon>Lactobacillus</taxon>
    </lineage>
</organism>
<dbReference type="AlphaFoldDB" id="A0A844FNL7"/>
<comment type="caution">
    <text evidence="1">The sequence shown here is derived from an EMBL/GenBank/DDBJ whole genome shotgun (WGS) entry which is preliminary data.</text>
</comment>